<dbReference type="InterPro" id="IPR005119">
    <property type="entry name" value="LysR_subst-bd"/>
</dbReference>
<comment type="caution">
    <text evidence="6">The sequence shown here is derived from an EMBL/GenBank/DDBJ whole genome shotgun (WGS) entry which is preliminary data.</text>
</comment>
<dbReference type="InterPro" id="IPR037402">
    <property type="entry name" value="YidZ_PBP2"/>
</dbReference>
<dbReference type="InParanoid" id="A0A7X0JVE2"/>
<dbReference type="SUPFAM" id="SSF53850">
    <property type="entry name" value="Periplasmic binding protein-like II"/>
    <property type="match status" value="1"/>
</dbReference>
<dbReference type="Proteomes" id="UP000528457">
    <property type="component" value="Unassembled WGS sequence"/>
</dbReference>
<evidence type="ECO:0000256" key="2">
    <source>
        <dbReference type="ARBA" id="ARBA00023015"/>
    </source>
</evidence>
<dbReference type="PANTHER" id="PTHR30118">
    <property type="entry name" value="HTH-TYPE TRANSCRIPTIONAL REGULATOR LEUO-RELATED"/>
    <property type="match status" value="1"/>
</dbReference>
<dbReference type="Gene3D" id="3.40.190.10">
    <property type="entry name" value="Periplasmic binding protein-like II"/>
    <property type="match status" value="2"/>
</dbReference>
<sequence>MANLRRIDLNLLTVFDTVMAERNMSRAADKIGMSQPALSLAISRLRHIVGDPLFVRSGHGVRPTQKAMDMATPVHRALNIINGALETESEFDAGTSHRNFSLALGDAGDLLILPELMQQLEESQSSIQIDSLPFHASVIKKSMLLGEVDLCLWIEPFDTGEDEISSQKIATEKNVCIVRNDHPFTEEIIDYEQYANMKHIVMKLPRDYGTTVVDRELWKNNLKRGYSIKVHNLHAYPLILESTDLVGTVPLSIARRFASKYNLRIIQSPITSDLPVYLSWPKTLDSDAGHQWLRNRVANIYQEHLFTESTD</sequence>
<feature type="domain" description="HTH lysR-type" evidence="5">
    <location>
        <begin position="7"/>
        <end position="64"/>
    </location>
</feature>
<dbReference type="SUPFAM" id="SSF46785">
    <property type="entry name" value="Winged helix' DNA-binding domain"/>
    <property type="match status" value="1"/>
</dbReference>
<dbReference type="CDD" id="cd08417">
    <property type="entry name" value="PBP2_Nitroaromatics_like"/>
    <property type="match status" value="1"/>
</dbReference>
<evidence type="ECO:0000259" key="5">
    <source>
        <dbReference type="PROSITE" id="PS50931"/>
    </source>
</evidence>
<comment type="similarity">
    <text evidence="1">Belongs to the LysR transcriptional regulatory family.</text>
</comment>
<dbReference type="Gene3D" id="1.10.10.10">
    <property type="entry name" value="Winged helix-like DNA-binding domain superfamily/Winged helix DNA-binding domain"/>
    <property type="match status" value="1"/>
</dbReference>
<dbReference type="InterPro" id="IPR000847">
    <property type="entry name" value="LysR_HTH_N"/>
</dbReference>
<evidence type="ECO:0000256" key="1">
    <source>
        <dbReference type="ARBA" id="ARBA00009437"/>
    </source>
</evidence>
<dbReference type="RefSeq" id="WP_166845755.1">
    <property type="nucleotide sequence ID" value="NZ_JAAONY010000002.1"/>
</dbReference>
<dbReference type="PRINTS" id="PR00039">
    <property type="entry name" value="HTHLYSR"/>
</dbReference>
<dbReference type="AlphaFoldDB" id="A0A7X0JVE2"/>
<dbReference type="PROSITE" id="PS50931">
    <property type="entry name" value="HTH_LYSR"/>
    <property type="match status" value="1"/>
</dbReference>
<dbReference type="PANTHER" id="PTHR30118:SF6">
    <property type="entry name" value="HTH-TYPE TRANSCRIPTIONAL REGULATOR LEUO"/>
    <property type="match status" value="1"/>
</dbReference>
<accession>A0A7X0JVE2</accession>
<dbReference type="InterPro" id="IPR036390">
    <property type="entry name" value="WH_DNA-bd_sf"/>
</dbReference>
<evidence type="ECO:0000256" key="3">
    <source>
        <dbReference type="ARBA" id="ARBA00023125"/>
    </source>
</evidence>
<dbReference type="InterPro" id="IPR050389">
    <property type="entry name" value="LysR-type_TF"/>
</dbReference>
<evidence type="ECO:0000313" key="7">
    <source>
        <dbReference type="Proteomes" id="UP000528457"/>
    </source>
</evidence>
<dbReference type="GO" id="GO:0003700">
    <property type="term" value="F:DNA-binding transcription factor activity"/>
    <property type="evidence" value="ECO:0007669"/>
    <property type="project" value="InterPro"/>
</dbReference>
<keyword evidence="3 6" id="KW-0238">DNA-binding</keyword>
<keyword evidence="7" id="KW-1185">Reference proteome</keyword>
<evidence type="ECO:0000313" key="6">
    <source>
        <dbReference type="EMBL" id="MBB6522509.1"/>
    </source>
</evidence>
<keyword evidence="2" id="KW-0805">Transcription regulation</keyword>
<dbReference type="Pfam" id="PF03466">
    <property type="entry name" value="LysR_substrate"/>
    <property type="match status" value="1"/>
</dbReference>
<keyword evidence="4" id="KW-0804">Transcription</keyword>
<dbReference type="Pfam" id="PF00126">
    <property type="entry name" value="HTH_1"/>
    <property type="match status" value="1"/>
</dbReference>
<dbReference type="InterPro" id="IPR036388">
    <property type="entry name" value="WH-like_DNA-bd_sf"/>
</dbReference>
<proteinExistence type="inferred from homology"/>
<dbReference type="GO" id="GO:0003677">
    <property type="term" value="F:DNA binding"/>
    <property type="evidence" value="ECO:0007669"/>
    <property type="project" value="UniProtKB-KW"/>
</dbReference>
<reference evidence="6 7" key="1">
    <citation type="submission" date="2020-08" db="EMBL/GenBank/DDBJ databases">
        <title>Genomic Encyclopedia of Type Strains, Phase IV (KMG-IV): sequencing the most valuable type-strain genomes for metagenomic binning, comparative biology and taxonomic classification.</title>
        <authorList>
            <person name="Goeker M."/>
        </authorList>
    </citation>
    <scope>NUCLEOTIDE SEQUENCE [LARGE SCALE GENOMIC DNA]</scope>
    <source>
        <strain evidence="6 7">DSM 22368</strain>
    </source>
</reference>
<name>A0A7X0JVE2_9GAMM</name>
<evidence type="ECO:0000256" key="4">
    <source>
        <dbReference type="ARBA" id="ARBA00023163"/>
    </source>
</evidence>
<organism evidence="6 7">
    <name type="scientific">Pseudoteredinibacter isoporae</name>
    <dbReference type="NCBI Taxonomy" id="570281"/>
    <lineage>
        <taxon>Bacteria</taxon>
        <taxon>Pseudomonadati</taxon>
        <taxon>Pseudomonadota</taxon>
        <taxon>Gammaproteobacteria</taxon>
        <taxon>Cellvibrionales</taxon>
        <taxon>Cellvibrionaceae</taxon>
        <taxon>Pseudoteredinibacter</taxon>
    </lineage>
</organism>
<gene>
    <name evidence="6" type="ORF">HNR48_002794</name>
</gene>
<protein>
    <submittedName>
        <fullName evidence="6">DNA-binding transcriptional LysR family regulator</fullName>
    </submittedName>
</protein>
<dbReference type="EMBL" id="JACHHT010000002">
    <property type="protein sequence ID" value="MBB6522509.1"/>
    <property type="molecule type" value="Genomic_DNA"/>
</dbReference>